<evidence type="ECO:0008006" key="4">
    <source>
        <dbReference type="Google" id="ProtNLM"/>
    </source>
</evidence>
<gene>
    <name evidence="2" type="ORF">ACFPPA_11575</name>
</gene>
<feature type="chain" id="PRO_5045889114" description="Copper-binding protein" evidence="1">
    <location>
        <begin position="26"/>
        <end position="114"/>
    </location>
</feature>
<keyword evidence="1" id="KW-0732">Signal</keyword>
<reference evidence="3" key="1">
    <citation type="journal article" date="2019" name="Int. J. Syst. Evol. Microbiol.">
        <title>The Global Catalogue of Microorganisms (GCM) 10K type strain sequencing project: providing services to taxonomists for standard genome sequencing and annotation.</title>
        <authorList>
            <consortium name="The Broad Institute Genomics Platform"/>
            <consortium name="The Broad Institute Genome Sequencing Center for Infectious Disease"/>
            <person name="Wu L."/>
            <person name="Ma J."/>
        </authorList>
    </citation>
    <scope>NUCLEOTIDE SEQUENCE [LARGE SCALE GENOMIC DNA]</scope>
    <source>
        <strain evidence="3">CGMCC 1.16619</strain>
    </source>
</reference>
<evidence type="ECO:0000256" key="1">
    <source>
        <dbReference type="SAM" id="SignalP"/>
    </source>
</evidence>
<organism evidence="2 3">
    <name type="scientific">Rhodanobacter ginsengisoli</name>
    <dbReference type="NCBI Taxonomy" id="418646"/>
    <lineage>
        <taxon>Bacteria</taxon>
        <taxon>Pseudomonadati</taxon>
        <taxon>Pseudomonadota</taxon>
        <taxon>Gammaproteobacteria</taxon>
        <taxon>Lysobacterales</taxon>
        <taxon>Rhodanobacteraceae</taxon>
        <taxon>Rhodanobacter</taxon>
    </lineage>
</organism>
<comment type="caution">
    <text evidence="2">The sequence shown here is derived from an EMBL/GenBank/DDBJ whole genome shotgun (WGS) entry which is preliminary data.</text>
</comment>
<dbReference type="Proteomes" id="UP001596114">
    <property type="component" value="Unassembled WGS sequence"/>
</dbReference>
<dbReference type="RefSeq" id="WP_377319981.1">
    <property type="nucleotide sequence ID" value="NZ_JBHSNF010000002.1"/>
</dbReference>
<dbReference type="EMBL" id="JBHSNF010000002">
    <property type="protein sequence ID" value="MFC5526372.1"/>
    <property type="molecule type" value="Genomic_DNA"/>
</dbReference>
<accession>A0ABW0QQA8</accession>
<protein>
    <recommendedName>
        <fullName evidence="4">Copper-binding protein</fullName>
    </recommendedName>
</protein>
<keyword evidence="3" id="KW-1185">Reference proteome</keyword>
<sequence length="114" mass="11764">MTFSPKILVATTVFCLGLAAPAAFAQQAGSMMPAAAGSSMAPMHKGMWHNKMYHGMNGSMHSMPATVTSVDTGSGIVEASSEGMSLRVHFPPASVAKLKAGDKIILHLGYSASP</sequence>
<evidence type="ECO:0000313" key="3">
    <source>
        <dbReference type="Proteomes" id="UP001596114"/>
    </source>
</evidence>
<name>A0ABW0QQA8_9GAMM</name>
<proteinExistence type="predicted"/>
<evidence type="ECO:0000313" key="2">
    <source>
        <dbReference type="EMBL" id="MFC5526372.1"/>
    </source>
</evidence>
<feature type="signal peptide" evidence="1">
    <location>
        <begin position="1"/>
        <end position="25"/>
    </location>
</feature>